<dbReference type="SUPFAM" id="SSF52833">
    <property type="entry name" value="Thioredoxin-like"/>
    <property type="match status" value="1"/>
</dbReference>
<organism evidence="1 2">
    <name type="scientific">Maribacter vaceletii</name>
    <dbReference type="NCBI Taxonomy" id="1206816"/>
    <lineage>
        <taxon>Bacteria</taxon>
        <taxon>Pseudomonadati</taxon>
        <taxon>Bacteroidota</taxon>
        <taxon>Flavobacteriia</taxon>
        <taxon>Flavobacteriales</taxon>
        <taxon>Flavobacteriaceae</taxon>
        <taxon>Maribacter</taxon>
    </lineage>
</organism>
<dbReference type="AlphaFoldDB" id="A0A495E972"/>
<name>A0A495E972_9FLAO</name>
<sequence>MNRNLLYCFILLIASCNTVEKGSPSVFFAGEIVNPTSKYVVLQKGEEVIDSALLDTNNRFSFSFDSIPMGLYHFKHAPEYQYVYLEPGDSLMVRLNTVDFDESLVFSGKGEDVNNFLLDVFLGNEKEEQIVRKNYNALESEDFKQKINTLREKRINALNTLNDEGGLSTNAYTIAEASINYAYYNYNERYPFEHRKHAKDKKIAKLSDDFYDYRKNISFNNKQLNYLRPYYDFMRSHFGNLSYMTCSHKCIIKNQKVKNNFHFNKHKLNLIDSLVVEKELKDNLFRNVAFDYLLKSNDIEKNNEAFIEEFHRLSGSNRHIKEIDDLYLGIKNIQPNNKIPNIIVNNISGDKISLQEIAKNKKVVFYFWSETDKRHYSNIFKRIEHLKTSKPNYTYIGINFKTSLDSWKTILNTNQLEAKNQYTTDDFEELTKSLIVYPLNKCIITKDATIVNAFASIYGKI</sequence>
<evidence type="ECO:0008006" key="3">
    <source>
        <dbReference type="Google" id="ProtNLM"/>
    </source>
</evidence>
<dbReference type="Proteomes" id="UP000269412">
    <property type="component" value="Unassembled WGS sequence"/>
</dbReference>
<evidence type="ECO:0000313" key="1">
    <source>
        <dbReference type="EMBL" id="RKR13356.1"/>
    </source>
</evidence>
<keyword evidence="2" id="KW-1185">Reference proteome</keyword>
<proteinExistence type="predicted"/>
<dbReference type="Gene3D" id="3.40.30.10">
    <property type="entry name" value="Glutaredoxin"/>
    <property type="match status" value="1"/>
</dbReference>
<protein>
    <recommendedName>
        <fullName evidence="3">Transaldolase</fullName>
    </recommendedName>
</protein>
<dbReference type="RefSeq" id="WP_121067354.1">
    <property type="nucleotide sequence ID" value="NZ_RBIQ01000008.1"/>
</dbReference>
<comment type="caution">
    <text evidence="1">The sequence shown here is derived from an EMBL/GenBank/DDBJ whole genome shotgun (WGS) entry which is preliminary data.</text>
</comment>
<dbReference type="OrthoDB" id="1146847at2"/>
<dbReference type="PROSITE" id="PS51257">
    <property type="entry name" value="PROKAR_LIPOPROTEIN"/>
    <property type="match status" value="1"/>
</dbReference>
<accession>A0A495E972</accession>
<dbReference type="EMBL" id="RBIQ01000008">
    <property type="protein sequence ID" value="RKR13356.1"/>
    <property type="molecule type" value="Genomic_DNA"/>
</dbReference>
<dbReference type="InterPro" id="IPR036249">
    <property type="entry name" value="Thioredoxin-like_sf"/>
</dbReference>
<reference evidence="1 2" key="1">
    <citation type="submission" date="2018-10" db="EMBL/GenBank/DDBJ databases">
        <title>Genomic Encyclopedia of Archaeal and Bacterial Type Strains, Phase II (KMG-II): from individual species to whole genera.</title>
        <authorList>
            <person name="Goeker M."/>
        </authorList>
    </citation>
    <scope>NUCLEOTIDE SEQUENCE [LARGE SCALE GENOMIC DNA]</scope>
    <source>
        <strain evidence="1 2">DSM 25230</strain>
    </source>
</reference>
<gene>
    <name evidence="1" type="ORF">CLV91_2073</name>
</gene>
<evidence type="ECO:0000313" key="2">
    <source>
        <dbReference type="Proteomes" id="UP000269412"/>
    </source>
</evidence>